<feature type="region of interest" description="Disordered" evidence="1">
    <location>
        <begin position="254"/>
        <end position="295"/>
    </location>
</feature>
<feature type="transmembrane region" description="Helical" evidence="2">
    <location>
        <begin position="193"/>
        <end position="214"/>
    </location>
</feature>
<reference evidence="3" key="1">
    <citation type="journal article" date="2023" name="Mol. Phylogenet. Evol.">
        <title>Genome-scale phylogeny and comparative genomics of the fungal order Sordariales.</title>
        <authorList>
            <person name="Hensen N."/>
            <person name="Bonometti L."/>
            <person name="Westerberg I."/>
            <person name="Brannstrom I.O."/>
            <person name="Guillou S."/>
            <person name="Cros-Aarteil S."/>
            <person name="Calhoun S."/>
            <person name="Haridas S."/>
            <person name="Kuo A."/>
            <person name="Mondo S."/>
            <person name="Pangilinan J."/>
            <person name="Riley R."/>
            <person name="LaButti K."/>
            <person name="Andreopoulos B."/>
            <person name="Lipzen A."/>
            <person name="Chen C."/>
            <person name="Yan M."/>
            <person name="Daum C."/>
            <person name="Ng V."/>
            <person name="Clum A."/>
            <person name="Steindorff A."/>
            <person name="Ohm R.A."/>
            <person name="Martin F."/>
            <person name="Silar P."/>
            <person name="Natvig D.O."/>
            <person name="Lalanne C."/>
            <person name="Gautier V."/>
            <person name="Ament-Velasquez S.L."/>
            <person name="Kruys A."/>
            <person name="Hutchinson M.I."/>
            <person name="Powell A.J."/>
            <person name="Barry K."/>
            <person name="Miller A.N."/>
            <person name="Grigoriev I.V."/>
            <person name="Debuchy R."/>
            <person name="Gladieux P."/>
            <person name="Hiltunen Thoren M."/>
            <person name="Johannesson H."/>
        </authorList>
    </citation>
    <scope>NUCLEOTIDE SEQUENCE</scope>
    <source>
        <strain evidence="3">CBS 314.62</strain>
    </source>
</reference>
<accession>A0AAE1C728</accession>
<feature type="transmembrane region" description="Helical" evidence="2">
    <location>
        <begin position="12"/>
        <end position="34"/>
    </location>
</feature>
<evidence type="ECO:0000256" key="1">
    <source>
        <dbReference type="SAM" id="MobiDB-lite"/>
    </source>
</evidence>
<comment type="caution">
    <text evidence="3">The sequence shown here is derived from an EMBL/GenBank/DDBJ whole genome shotgun (WGS) entry which is preliminary data.</text>
</comment>
<feature type="transmembrane region" description="Helical" evidence="2">
    <location>
        <begin position="154"/>
        <end position="173"/>
    </location>
</feature>
<name>A0AAE1C728_9PEZI</name>
<evidence type="ECO:0000256" key="2">
    <source>
        <dbReference type="SAM" id="Phobius"/>
    </source>
</evidence>
<organism evidence="3 4">
    <name type="scientific">Podospora appendiculata</name>
    <dbReference type="NCBI Taxonomy" id="314037"/>
    <lineage>
        <taxon>Eukaryota</taxon>
        <taxon>Fungi</taxon>
        <taxon>Dikarya</taxon>
        <taxon>Ascomycota</taxon>
        <taxon>Pezizomycotina</taxon>
        <taxon>Sordariomycetes</taxon>
        <taxon>Sordariomycetidae</taxon>
        <taxon>Sordariales</taxon>
        <taxon>Podosporaceae</taxon>
        <taxon>Podospora</taxon>
    </lineage>
</organism>
<reference evidence="3" key="2">
    <citation type="submission" date="2023-06" db="EMBL/GenBank/DDBJ databases">
        <authorList>
            <consortium name="Lawrence Berkeley National Laboratory"/>
            <person name="Haridas S."/>
            <person name="Hensen N."/>
            <person name="Bonometti L."/>
            <person name="Westerberg I."/>
            <person name="Brannstrom I.O."/>
            <person name="Guillou S."/>
            <person name="Cros-Aarteil S."/>
            <person name="Calhoun S."/>
            <person name="Kuo A."/>
            <person name="Mondo S."/>
            <person name="Pangilinan J."/>
            <person name="Riley R."/>
            <person name="Labutti K."/>
            <person name="Andreopoulos B."/>
            <person name="Lipzen A."/>
            <person name="Chen C."/>
            <person name="Yanf M."/>
            <person name="Daum C."/>
            <person name="Ng V."/>
            <person name="Clum A."/>
            <person name="Steindorff A."/>
            <person name="Ohm R."/>
            <person name="Martin F."/>
            <person name="Silar P."/>
            <person name="Natvig D."/>
            <person name="Lalanne C."/>
            <person name="Gautier V."/>
            <person name="Ament-Velasquez S.L."/>
            <person name="Kruys A."/>
            <person name="Hutchinson M.I."/>
            <person name="Powell A.J."/>
            <person name="Barry K."/>
            <person name="Miller A.N."/>
            <person name="Grigoriev I.V."/>
            <person name="Debuchy R."/>
            <person name="Gladieux P."/>
            <person name="Thoren M.H."/>
            <person name="Johannesson H."/>
        </authorList>
    </citation>
    <scope>NUCLEOTIDE SEQUENCE</scope>
    <source>
        <strain evidence="3">CBS 314.62</strain>
    </source>
</reference>
<evidence type="ECO:0000313" key="3">
    <source>
        <dbReference type="EMBL" id="KAK3680972.1"/>
    </source>
</evidence>
<dbReference type="AlphaFoldDB" id="A0AAE1C728"/>
<dbReference type="EMBL" id="JAULSO010000008">
    <property type="protein sequence ID" value="KAK3680972.1"/>
    <property type="molecule type" value="Genomic_DNA"/>
</dbReference>
<sequence length="295" mass="33788">MLEPQQLLWLQVAAVSCYVLMNAVSITYMVRLYLRPPLRTRLRAHRNAGTPQLDPTVYCCHPRTFTFSWVAHDVFICIVDLGLFVPGVLLASEKFKGAAVVIAVYGTLWDRTHWLRLWPQRWKWARWVYFSAVVIAQLGLIGAVLLPIGTARKYIVCAVVSIVYLWSICENVVVIRGTRKSPHAWKQLRVQWFCLLIATAMSTVGCWVMVAVQPLPFEEYLLSMLFICLPVQLVWYGCFLRSPHYNLPLSRPDNEHGSSGGSELELVKRRTAETNRRPSKRPGTNEPRDLKAVHR</sequence>
<evidence type="ECO:0000313" key="4">
    <source>
        <dbReference type="Proteomes" id="UP001270362"/>
    </source>
</evidence>
<keyword evidence="2" id="KW-1133">Transmembrane helix</keyword>
<keyword evidence="2" id="KW-0812">Transmembrane</keyword>
<keyword evidence="4" id="KW-1185">Reference proteome</keyword>
<proteinExistence type="predicted"/>
<feature type="compositionally biased region" description="Basic and acidic residues" evidence="1">
    <location>
        <begin position="286"/>
        <end position="295"/>
    </location>
</feature>
<protein>
    <submittedName>
        <fullName evidence="3">Uncharacterized protein</fullName>
    </submittedName>
</protein>
<gene>
    <name evidence="3" type="ORF">B0T22DRAFT_540324</name>
</gene>
<feature type="compositionally biased region" description="Basic and acidic residues" evidence="1">
    <location>
        <begin position="265"/>
        <end position="276"/>
    </location>
</feature>
<dbReference type="Proteomes" id="UP001270362">
    <property type="component" value="Unassembled WGS sequence"/>
</dbReference>
<feature type="transmembrane region" description="Helical" evidence="2">
    <location>
        <begin position="127"/>
        <end position="148"/>
    </location>
</feature>
<keyword evidence="2" id="KW-0472">Membrane</keyword>
<feature type="transmembrane region" description="Helical" evidence="2">
    <location>
        <begin position="220"/>
        <end position="240"/>
    </location>
</feature>